<name>A0A8J5WDU4_ZIZPA</name>
<feature type="compositionally biased region" description="Low complexity" evidence="1">
    <location>
        <begin position="25"/>
        <end position="38"/>
    </location>
</feature>
<dbReference type="AlphaFoldDB" id="A0A8J5WDU4"/>
<evidence type="ECO:0000313" key="2">
    <source>
        <dbReference type="EMBL" id="KAG8087874.1"/>
    </source>
</evidence>
<evidence type="ECO:0000313" key="3">
    <source>
        <dbReference type="Proteomes" id="UP000729402"/>
    </source>
</evidence>
<feature type="compositionally biased region" description="Acidic residues" evidence="1">
    <location>
        <begin position="817"/>
        <end position="830"/>
    </location>
</feature>
<evidence type="ECO:0000256" key="1">
    <source>
        <dbReference type="SAM" id="MobiDB-lite"/>
    </source>
</evidence>
<organism evidence="2 3">
    <name type="scientific">Zizania palustris</name>
    <name type="common">Northern wild rice</name>
    <dbReference type="NCBI Taxonomy" id="103762"/>
    <lineage>
        <taxon>Eukaryota</taxon>
        <taxon>Viridiplantae</taxon>
        <taxon>Streptophyta</taxon>
        <taxon>Embryophyta</taxon>
        <taxon>Tracheophyta</taxon>
        <taxon>Spermatophyta</taxon>
        <taxon>Magnoliopsida</taxon>
        <taxon>Liliopsida</taxon>
        <taxon>Poales</taxon>
        <taxon>Poaceae</taxon>
        <taxon>BOP clade</taxon>
        <taxon>Oryzoideae</taxon>
        <taxon>Oryzeae</taxon>
        <taxon>Zizaniinae</taxon>
        <taxon>Zizania</taxon>
    </lineage>
</organism>
<proteinExistence type="predicted"/>
<feature type="region of interest" description="Disordered" evidence="1">
    <location>
        <begin position="14"/>
        <end position="40"/>
    </location>
</feature>
<dbReference type="PANTHER" id="PTHR35746:SF1">
    <property type="entry name" value="PENTATRICOPEPTIDE REPEAT (PPR) SUPERFAMILY PROTEIN"/>
    <property type="match status" value="1"/>
</dbReference>
<protein>
    <submittedName>
        <fullName evidence="2">Uncharacterized protein</fullName>
    </submittedName>
</protein>
<reference evidence="2" key="2">
    <citation type="submission" date="2021-02" db="EMBL/GenBank/DDBJ databases">
        <authorList>
            <person name="Kimball J.A."/>
            <person name="Haas M.W."/>
            <person name="Macchietto M."/>
            <person name="Kono T."/>
            <person name="Duquette J."/>
            <person name="Shao M."/>
        </authorList>
    </citation>
    <scope>NUCLEOTIDE SEQUENCE</scope>
    <source>
        <tissue evidence="2">Fresh leaf tissue</tissue>
    </source>
</reference>
<accession>A0A8J5WDU4</accession>
<reference evidence="2" key="1">
    <citation type="journal article" date="2021" name="bioRxiv">
        <title>Whole Genome Assembly and Annotation of Northern Wild Rice, Zizania palustris L., Supports a Whole Genome Duplication in the Zizania Genus.</title>
        <authorList>
            <person name="Haas M."/>
            <person name="Kono T."/>
            <person name="Macchietto M."/>
            <person name="Millas R."/>
            <person name="McGilp L."/>
            <person name="Shao M."/>
            <person name="Duquette J."/>
            <person name="Hirsch C.N."/>
            <person name="Kimball J."/>
        </authorList>
    </citation>
    <scope>NUCLEOTIDE SEQUENCE</scope>
    <source>
        <tissue evidence="2">Fresh leaf tissue</tissue>
    </source>
</reference>
<dbReference type="PANTHER" id="PTHR35746">
    <property type="entry name" value="PENTATRICOPEPTIDE REPEAT (PPR) SUPERFAMILY PROTEIN"/>
    <property type="match status" value="1"/>
</dbReference>
<dbReference type="EMBL" id="JAAALK010000082">
    <property type="protein sequence ID" value="KAG8087874.1"/>
    <property type="molecule type" value="Genomic_DNA"/>
</dbReference>
<sequence>MRLRLRLRVCVPDDGEAAAGERDGASAADSGGASPGSAQEVENVVDDDGNAERSAPKVGEVLQVVLSKCTEDCLVSGDSIPSGNEIKDSGSDNDEIQTEVVTRLSENVPHLEDEHPSQPVVSSDLCLADTSLLAPRYSDGARLSSEFTVDETNRSSVMSLETDAAEIKNSAQRNDIGDCLDDTAVTESDADGIFDNSGKGRANDDNEDCFSCQQKLQTKIFEGQEILEEDPPINNSSVVSNEQILCEDTPCLEQSRIIFTNSEEHVSNSTINEHSNVLGDKVPYMEKHLCADDPNGNDLFQLDTGSSHSEAPGFVKPQQQADPASVLSDQSIIPKETDVVEGLHCPGSDVDTQASSSAAGHAVGAEDITVGNHTKMVCSPHVTAEDGMQDDVRQTSDITSMPSQVDLTEVSTSSICHETDMVSSKNGMYERSPNTNLTSHELNELHKIDVEDIQQNEVHGINLEEIQCNEDITAYTASQESNTVCGIRAFGENMLNEENIADTSSDKITTVQSTTSVEEKEQIEEFNGNPACNNINAISSRDSVEETKPSEVYEETAQEINVASSLENVEEKERDKEIIADLSTEINVVNLPSSLELSKHDVETSTDHTAYEIDTGNVTKNVEEKKQNEEITIDPTSHVITIFRNTNDEKQQNEKMTDGPSSDEIIVPHGEFNVDGKSEETMPDPICDKINVVSTTDSVEDKNQNGEVISSTISHEDSVVCLHNTDNVEEKEKEEGTLNPASYKLDVESNADNAEEKRQNEYMTADSDSHESNTLPITDGAEDKKQDTEVAADPAAAKIDVAHKTGDAEERKQEETVNTDDPEGDDQTEEIADKEVIVNSDKNHVSLKALLSEKGVETKEKKPSTKDRVLSFRRRSSKGAASPVKPGSPKAVPGQQDWNSPARLPVEKKPKGKKQQWVPFICCPSLS</sequence>
<comment type="caution">
    <text evidence="2">The sequence shown here is derived from an EMBL/GenBank/DDBJ whole genome shotgun (WGS) entry which is preliminary data.</text>
</comment>
<feature type="region of interest" description="Disordered" evidence="1">
    <location>
        <begin position="306"/>
        <end position="325"/>
    </location>
</feature>
<feature type="region of interest" description="Disordered" evidence="1">
    <location>
        <begin position="728"/>
        <end position="839"/>
    </location>
</feature>
<feature type="compositionally biased region" description="Basic and acidic residues" evidence="1">
    <location>
        <begin position="854"/>
        <end position="870"/>
    </location>
</feature>
<feature type="compositionally biased region" description="Basic and acidic residues" evidence="1">
    <location>
        <begin position="800"/>
        <end position="815"/>
    </location>
</feature>
<dbReference type="OrthoDB" id="647319at2759"/>
<gene>
    <name evidence="2" type="ORF">GUJ93_ZPchr0010g8936</name>
</gene>
<dbReference type="Proteomes" id="UP000729402">
    <property type="component" value="Unassembled WGS sequence"/>
</dbReference>
<feature type="region of interest" description="Disordered" evidence="1">
    <location>
        <begin position="854"/>
        <end position="915"/>
    </location>
</feature>
<keyword evidence="3" id="KW-1185">Reference proteome</keyword>